<protein>
    <recommendedName>
        <fullName evidence="1">Glycosyl transferase CAP10 domain-containing protein</fullName>
    </recommendedName>
</protein>
<dbReference type="Pfam" id="PF05686">
    <property type="entry name" value="Glyco_transf_90"/>
    <property type="match status" value="1"/>
</dbReference>
<evidence type="ECO:0000313" key="3">
    <source>
        <dbReference type="Proteomes" id="UP001055712"/>
    </source>
</evidence>
<dbReference type="EMBL" id="SIDB01000006">
    <property type="protein sequence ID" value="KAI3431782.1"/>
    <property type="molecule type" value="Genomic_DNA"/>
</dbReference>
<dbReference type="Proteomes" id="UP001055712">
    <property type="component" value="Unassembled WGS sequence"/>
</dbReference>
<dbReference type="SMART" id="SM00672">
    <property type="entry name" value="CAP10"/>
    <property type="match status" value="1"/>
</dbReference>
<proteinExistence type="predicted"/>
<dbReference type="OrthoDB" id="202415at2759"/>
<dbReference type="PANTHER" id="PTHR12203:SF107">
    <property type="entry name" value="GLYCOSYL TRANSFERASE CAP10 DOMAIN-CONTAINING PROTEIN"/>
    <property type="match status" value="1"/>
</dbReference>
<dbReference type="AlphaFoldDB" id="A0A9D4TQK3"/>
<dbReference type="PANTHER" id="PTHR12203">
    <property type="entry name" value="KDEL LYS-ASP-GLU-LEU CONTAINING - RELATED"/>
    <property type="match status" value="1"/>
</dbReference>
<dbReference type="InterPro" id="IPR006598">
    <property type="entry name" value="CAP10"/>
</dbReference>
<sequence>MRPVYRQRPIMLPVRLAVLLLLALALGTVSIARLRAAPATEVIHRAAGKHELRSQTTLPFQPLEEQLQEPETEFASCFDKYSWIQPALETFYAPAWAAANESTQTTEEALAALRGIMWGKYHPGMDEVVLRHNKSTGRVDMEVIEVSKPNQEHKKRCMLGLLADAVQRYSAELAQLLGDRTLRLIVETEDFAVVFRGQHWKLPAFAMCTDNTHSDIPVPDFTFSCYPEARYRNSSWPAIQDLLQRKSDMVGWHERDPEIFHRSNWKVGPRQGLMPLLQSYGNGSAGVSAEEAFGAGLDIRDTGFVTVSKGRAHGKHNEFVWLDGQCDHKYLIHTAGFSYSAGLKYKLACGSIVFKFHSQFTEFYEPALQDDVHVVQLLATPKGVDVEHFKANTAPRIRAVVSRTINATEQPPIARQGQAFVREQLTTEALHCYWLGALQRYAELYFLPRTAKQLEMEAGSGQRAAGAVDGAR</sequence>
<evidence type="ECO:0000259" key="1">
    <source>
        <dbReference type="SMART" id="SM00672"/>
    </source>
</evidence>
<comment type="caution">
    <text evidence="2">The sequence shown here is derived from an EMBL/GenBank/DDBJ whole genome shotgun (WGS) entry which is preliminary data.</text>
</comment>
<reference evidence="2" key="2">
    <citation type="submission" date="2020-11" db="EMBL/GenBank/DDBJ databases">
        <authorList>
            <person name="Cecchin M."/>
            <person name="Marcolungo L."/>
            <person name="Rossato M."/>
            <person name="Girolomoni L."/>
            <person name="Cosentino E."/>
            <person name="Cuine S."/>
            <person name="Li-Beisson Y."/>
            <person name="Delledonne M."/>
            <person name="Ballottari M."/>
        </authorList>
    </citation>
    <scope>NUCLEOTIDE SEQUENCE</scope>
    <source>
        <strain evidence="2">211/11P</strain>
        <tissue evidence="2">Whole cell</tissue>
    </source>
</reference>
<keyword evidence="3" id="KW-1185">Reference proteome</keyword>
<name>A0A9D4TQK3_CHLVU</name>
<evidence type="ECO:0000313" key="2">
    <source>
        <dbReference type="EMBL" id="KAI3431782.1"/>
    </source>
</evidence>
<feature type="domain" description="Glycosyl transferase CAP10" evidence="1">
    <location>
        <begin position="182"/>
        <end position="448"/>
    </location>
</feature>
<gene>
    <name evidence="2" type="ORF">D9Q98_010537</name>
</gene>
<dbReference type="InterPro" id="IPR051091">
    <property type="entry name" value="O-Glucosyltr/Glycosyltrsf_90"/>
</dbReference>
<accession>A0A9D4TQK3</accession>
<organism evidence="2 3">
    <name type="scientific">Chlorella vulgaris</name>
    <name type="common">Green alga</name>
    <dbReference type="NCBI Taxonomy" id="3077"/>
    <lineage>
        <taxon>Eukaryota</taxon>
        <taxon>Viridiplantae</taxon>
        <taxon>Chlorophyta</taxon>
        <taxon>core chlorophytes</taxon>
        <taxon>Trebouxiophyceae</taxon>
        <taxon>Chlorellales</taxon>
        <taxon>Chlorellaceae</taxon>
        <taxon>Chlorella clade</taxon>
        <taxon>Chlorella</taxon>
    </lineage>
</organism>
<reference evidence="2" key="1">
    <citation type="journal article" date="2019" name="Plant J.">
        <title>Chlorella vulgaris genome assembly and annotation reveals the molecular basis for metabolic acclimation to high light conditions.</title>
        <authorList>
            <person name="Cecchin M."/>
            <person name="Marcolungo L."/>
            <person name="Rossato M."/>
            <person name="Girolomoni L."/>
            <person name="Cosentino E."/>
            <person name="Cuine S."/>
            <person name="Li-Beisson Y."/>
            <person name="Delledonne M."/>
            <person name="Ballottari M."/>
        </authorList>
    </citation>
    <scope>NUCLEOTIDE SEQUENCE</scope>
    <source>
        <strain evidence="2">211/11P</strain>
    </source>
</reference>